<name>A0A1S6IVF2_9FIRM</name>
<evidence type="ECO:0000313" key="3">
    <source>
        <dbReference type="EMBL" id="AQS58757.1"/>
    </source>
</evidence>
<evidence type="ECO:0000256" key="1">
    <source>
        <dbReference type="ARBA" id="ARBA00009820"/>
    </source>
</evidence>
<reference evidence="3 4" key="1">
    <citation type="journal article" date="2016" name="Int. J. Syst. Evol. Microbiol.">
        <title>Desulfotomaculum ferrireducens sp. nov., a moderately thermophilic sulfate-reducing and dissimilatory Fe(III)-reducing bacterium isolated from compost.</title>
        <authorList>
            <person name="Yang G."/>
            <person name="Guo J."/>
            <person name="Zhuang L."/>
            <person name="Yuan Y."/>
            <person name="Zhou S."/>
        </authorList>
    </citation>
    <scope>NUCLEOTIDE SEQUENCE [LARGE SCALE GENOMIC DNA]</scope>
    <source>
        <strain evidence="3 4">GSS09</strain>
    </source>
</reference>
<dbReference type="SUPFAM" id="SSF82171">
    <property type="entry name" value="DPP6 N-terminal domain-like"/>
    <property type="match status" value="1"/>
</dbReference>
<dbReference type="Proteomes" id="UP000189464">
    <property type="component" value="Chromosome"/>
</dbReference>
<proteinExistence type="inferred from homology"/>
<dbReference type="EMBL" id="CP019698">
    <property type="protein sequence ID" value="AQS58757.1"/>
    <property type="molecule type" value="Genomic_DNA"/>
</dbReference>
<evidence type="ECO:0000256" key="2">
    <source>
        <dbReference type="SAM" id="Phobius"/>
    </source>
</evidence>
<sequence length="482" mass="54289">MSDDKIYDPDKKVLPIEDYLKLREAEEDGISQLLNHMRRVREAVPVNRQLQVELRKKLLARQLELRQQQQVPEPSRPVEARKQSKFIQHPWFKNLLGAVAVLLIAFALTGIWRHTSGNYYLEAGTPQELTRFWTESLPLQPTISPDGSKILLVRGGSLVMLSETGAQLAALEPPEGQVFRSPAWAPNGKHISYIVSQNGYEEIKQLATEELLSAQEKNFTVMAKASEQPAIASVMMAEEEQDTAAKRASLTTKHYSNLVYAPNGKSLAYVVHRVGANPEVWIRSEDNQEKRITEGDAPTWSPDGKHLVVQRPSRANGNELWLVNVQTGKAHLLGQGENPVWGANGYLAFCSEKVQERVLTFQPNGEPQYSVRQQVAEMRIIYLGEDGSPALKKLNEGISWLAASHLLVPIENRISGVEINWLRQQELSGTREPKTLVLNEVNKCEGQVFSPDGKWLLYARRDGDTVALLKVSLAERWEKERD</sequence>
<keyword evidence="2" id="KW-0472">Membrane</keyword>
<accession>A0A1S6IVF2</accession>
<dbReference type="InterPro" id="IPR011042">
    <property type="entry name" value="6-blade_b-propeller_TolB-like"/>
</dbReference>
<keyword evidence="2" id="KW-0812">Transmembrane</keyword>
<keyword evidence="4" id="KW-1185">Reference proteome</keyword>
<evidence type="ECO:0000313" key="4">
    <source>
        <dbReference type="Proteomes" id="UP000189464"/>
    </source>
</evidence>
<dbReference type="STRING" id="1833852.B0537_06460"/>
<comment type="similarity">
    <text evidence="1">Belongs to the TolB family.</text>
</comment>
<organism evidence="3 4">
    <name type="scientific">Desulforamulus ferrireducens</name>
    <dbReference type="NCBI Taxonomy" id="1833852"/>
    <lineage>
        <taxon>Bacteria</taxon>
        <taxon>Bacillati</taxon>
        <taxon>Bacillota</taxon>
        <taxon>Clostridia</taxon>
        <taxon>Eubacteriales</taxon>
        <taxon>Peptococcaceae</taxon>
        <taxon>Desulforamulus</taxon>
    </lineage>
</organism>
<gene>
    <name evidence="3" type="ORF">B0537_06460</name>
</gene>
<dbReference type="OrthoDB" id="2490564at2"/>
<dbReference type="PANTHER" id="PTHR36842">
    <property type="entry name" value="PROTEIN TOLB HOMOLOG"/>
    <property type="match status" value="1"/>
</dbReference>
<feature type="transmembrane region" description="Helical" evidence="2">
    <location>
        <begin position="91"/>
        <end position="112"/>
    </location>
</feature>
<dbReference type="RefSeq" id="WP_077713765.1">
    <property type="nucleotide sequence ID" value="NZ_CP019698.1"/>
</dbReference>
<dbReference type="Pfam" id="PF07676">
    <property type="entry name" value="PD40"/>
    <property type="match status" value="2"/>
</dbReference>
<dbReference type="Gene3D" id="2.120.10.30">
    <property type="entry name" value="TolB, C-terminal domain"/>
    <property type="match status" value="2"/>
</dbReference>
<dbReference type="PANTHER" id="PTHR36842:SF1">
    <property type="entry name" value="PROTEIN TOLB"/>
    <property type="match status" value="1"/>
</dbReference>
<dbReference type="AlphaFoldDB" id="A0A1S6IVF2"/>
<dbReference type="KEGG" id="dfg:B0537_06460"/>
<dbReference type="InterPro" id="IPR011659">
    <property type="entry name" value="WD40"/>
</dbReference>
<protein>
    <submittedName>
        <fullName evidence="3">Peptidase S9</fullName>
    </submittedName>
</protein>
<keyword evidence="2" id="KW-1133">Transmembrane helix</keyword>